<reference evidence="2 3" key="1">
    <citation type="journal article" date="2019" name="G3 (Bethesda)">
        <title>Sequencing of a Wild Apple (Malus baccata) Genome Unravels the Differences Between Cultivated and Wild Apple Species Regarding Disease Resistance and Cold Tolerance.</title>
        <authorList>
            <person name="Chen X."/>
        </authorList>
    </citation>
    <scope>NUCLEOTIDE SEQUENCE [LARGE SCALE GENOMIC DNA]</scope>
    <source>
        <strain evidence="3">cv. Shandingzi</strain>
        <tissue evidence="2">Leaves</tissue>
    </source>
</reference>
<sequence>MAPSSSSTLANRDASASAAEDEAVMSVTRAFAQVALLQFQPGKFDQCLTALSECLKRKPNDPKTFHNIGIANREGCSDPKRLLDVLNDVKVS</sequence>
<dbReference type="AlphaFoldDB" id="A0A540MAR8"/>
<evidence type="ECO:0000313" key="3">
    <source>
        <dbReference type="Proteomes" id="UP000315295"/>
    </source>
</evidence>
<keyword evidence="3" id="KW-1185">Reference proteome</keyword>
<comment type="similarity">
    <text evidence="1">Belongs to the CNOT10 family.</text>
</comment>
<dbReference type="GO" id="GO:0017148">
    <property type="term" value="P:negative regulation of translation"/>
    <property type="evidence" value="ECO:0007669"/>
    <property type="project" value="TreeGrafter"/>
</dbReference>
<dbReference type="InterPro" id="IPR011990">
    <property type="entry name" value="TPR-like_helical_dom_sf"/>
</dbReference>
<dbReference type="PANTHER" id="PTHR12979">
    <property type="entry name" value="CCR4-NOT TRANSCRIPTION COMPLEX SUBUNIT 10"/>
    <property type="match status" value="1"/>
</dbReference>
<dbReference type="GO" id="GO:0030014">
    <property type="term" value="C:CCR4-NOT complex"/>
    <property type="evidence" value="ECO:0007669"/>
    <property type="project" value="InterPro"/>
</dbReference>
<dbReference type="SUPFAM" id="SSF48452">
    <property type="entry name" value="TPR-like"/>
    <property type="match status" value="1"/>
</dbReference>
<comment type="caution">
    <text evidence="2">The sequence shown here is derived from an EMBL/GenBank/DDBJ whole genome shotgun (WGS) entry which is preliminary data.</text>
</comment>
<dbReference type="GO" id="GO:0006402">
    <property type="term" value="P:mRNA catabolic process"/>
    <property type="evidence" value="ECO:0007669"/>
    <property type="project" value="TreeGrafter"/>
</dbReference>
<dbReference type="InterPro" id="IPR039740">
    <property type="entry name" value="CNOT10"/>
</dbReference>
<organism evidence="2 3">
    <name type="scientific">Malus baccata</name>
    <name type="common">Siberian crab apple</name>
    <name type="synonym">Pyrus baccata</name>
    <dbReference type="NCBI Taxonomy" id="106549"/>
    <lineage>
        <taxon>Eukaryota</taxon>
        <taxon>Viridiplantae</taxon>
        <taxon>Streptophyta</taxon>
        <taxon>Embryophyta</taxon>
        <taxon>Tracheophyta</taxon>
        <taxon>Spermatophyta</taxon>
        <taxon>Magnoliopsida</taxon>
        <taxon>eudicotyledons</taxon>
        <taxon>Gunneridae</taxon>
        <taxon>Pentapetalae</taxon>
        <taxon>rosids</taxon>
        <taxon>fabids</taxon>
        <taxon>Rosales</taxon>
        <taxon>Rosaceae</taxon>
        <taxon>Amygdaloideae</taxon>
        <taxon>Maleae</taxon>
        <taxon>Malus</taxon>
    </lineage>
</organism>
<dbReference type="Gene3D" id="1.25.40.10">
    <property type="entry name" value="Tetratricopeptide repeat domain"/>
    <property type="match status" value="1"/>
</dbReference>
<accession>A0A540MAR8</accession>
<dbReference type="Proteomes" id="UP000315295">
    <property type="component" value="Unassembled WGS sequence"/>
</dbReference>
<dbReference type="STRING" id="106549.A0A540MAR8"/>
<name>A0A540MAR8_MALBA</name>
<proteinExistence type="inferred from homology"/>
<evidence type="ECO:0000256" key="1">
    <source>
        <dbReference type="ARBA" id="ARBA00010080"/>
    </source>
</evidence>
<gene>
    <name evidence="2" type="ORF">C1H46_018586</name>
</gene>
<dbReference type="EMBL" id="VIEB01000305">
    <property type="protein sequence ID" value="TQD95844.1"/>
    <property type="molecule type" value="Genomic_DNA"/>
</dbReference>
<dbReference type="PANTHER" id="PTHR12979:SF5">
    <property type="entry name" value="CCR4-NOT TRANSCRIPTION COMPLEX SUBUNIT 10"/>
    <property type="match status" value="1"/>
</dbReference>
<protein>
    <submittedName>
        <fullName evidence="2">Uncharacterized protein</fullName>
    </submittedName>
</protein>
<evidence type="ECO:0000313" key="2">
    <source>
        <dbReference type="EMBL" id="TQD95844.1"/>
    </source>
</evidence>